<protein>
    <submittedName>
        <fullName evidence="2">SoxR reducing system RseC family protein</fullName>
    </submittedName>
</protein>
<evidence type="ECO:0000256" key="1">
    <source>
        <dbReference type="SAM" id="Phobius"/>
    </source>
</evidence>
<dbReference type="RefSeq" id="WP_227019014.1">
    <property type="nucleotide sequence ID" value="NZ_JAGSND010000009.1"/>
</dbReference>
<reference evidence="2" key="2">
    <citation type="submission" date="2021-04" db="EMBL/GenBank/DDBJ databases">
        <authorList>
            <person name="Liu J."/>
        </authorList>
    </citation>
    <scope>NUCLEOTIDE SEQUENCE</scope>
    <source>
        <strain evidence="2">BAD-6</strain>
    </source>
</reference>
<dbReference type="EMBL" id="JAGSND010000009">
    <property type="protein sequence ID" value="MBR0598887.1"/>
    <property type="molecule type" value="Genomic_DNA"/>
</dbReference>
<sequence length="142" mass="15898">MRKTADVLEVLDDNTAKIMLYKHKKCHGCGSCNKHLHPGSIFQAENEIHARQGDMVDVKVTKAFSITEFLIVYILPTLSFFAGLFLGAFIFDGKNEGAISVGLAFILLIGAIIINVIYRKSYQPRYSVSILKRIQPAEPRLK</sequence>
<name>A0A8J7W142_9FIRM</name>
<feature type="transmembrane region" description="Helical" evidence="1">
    <location>
        <begin position="97"/>
        <end position="118"/>
    </location>
</feature>
<dbReference type="Pfam" id="PF04246">
    <property type="entry name" value="RseC_MucC"/>
    <property type="match status" value="1"/>
</dbReference>
<dbReference type="AlphaFoldDB" id="A0A8J7W142"/>
<evidence type="ECO:0000313" key="2">
    <source>
        <dbReference type="EMBL" id="MBR0598887.1"/>
    </source>
</evidence>
<feature type="transmembrane region" description="Helical" evidence="1">
    <location>
        <begin position="69"/>
        <end position="91"/>
    </location>
</feature>
<comment type="caution">
    <text evidence="2">The sequence shown here is derived from an EMBL/GenBank/DDBJ whole genome shotgun (WGS) entry which is preliminary data.</text>
</comment>
<reference evidence="2" key="1">
    <citation type="submission" date="2021-04" db="EMBL/GenBank/DDBJ databases">
        <title>Sinoanaerobacter chloroacetimidivorans sp. nov., an obligate anaerobic bacterium isolated from anaerobic sludge.</title>
        <authorList>
            <person name="Bao Y."/>
        </authorList>
    </citation>
    <scope>NUCLEOTIDE SEQUENCE</scope>
    <source>
        <strain evidence="2">BAD-6</strain>
    </source>
</reference>
<evidence type="ECO:0000313" key="3">
    <source>
        <dbReference type="Proteomes" id="UP000675664"/>
    </source>
</evidence>
<gene>
    <name evidence="2" type="ORF">KCX82_13430</name>
</gene>
<accession>A0A8J7W142</accession>
<proteinExistence type="predicted"/>
<dbReference type="Proteomes" id="UP000675664">
    <property type="component" value="Unassembled WGS sequence"/>
</dbReference>
<keyword evidence="1" id="KW-1133">Transmembrane helix</keyword>
<organism evidence="2 3">
    <name type="scientific">Sinanaerobacter chloroacetimidivorans</name>
    <dbReference type="NCBI Taxonomy" id="2818044"/>
    <lineage>
        <taxon>Bacteria</taxon>
        <taxon>Bacillati</taxon>
        <taxon>Bacillota</taxon>
        <taxon>Clostridia</taxon>
        <taxon>Peptostreptococcales</taxon>
        <taxon>Anaerovoracaceae</taxon>
        <taxon>Sinanaerobacter</taxon>
    </lineage>
</organism>
<keyword evidence="1" id="KW-0812">Transmembrane</keyword>
<keyword evidence="3" id="KW-1185">Reference proteome</keyword>
<keyword evidence="1" id="KW-0472">Membrane</keyword>